<feature type="signal peptide" evidence="1">
    <location>
        <begin position="1"/>
        <end position="24"/>
    </location>
</feature>
<gene>
    <name evidence="2" type="ORF">IFO66_18630</name>
</gene>
<sequence>MMVMKPKKWLAHLLLIAALSMLLAGCTSNEQETSSSNLPIHHLHGTFSIDVHDPKAVVGDADYVFVGRVDKLVNTEYKNAVTLETETGTKEVASPYTNYSITILENLKGELQTGVSNPVQKSGGVNEDGASIVLYEEDILPQVDNVYIFVAYAQKDGSLLVSGPNSTIAVPANGTMSETNLARVAETNEYQTYSNAVNNEKDSVRERFVSKFDTQNK</sequence>
<protein>
    <recommendedName>
        <fullName evidence="4">Cell surface protein</fullName>
    </recommendedName>
</protein>
<dbReference type="RefSeq" id="WP_192026621.1">
    <property type="nucleotide sequence ID" value="NZ_JACYTN010000021.1"/>
</dbReference>
<reference evidence="2 3" key="1">
    <citation type="submission" date="2020-09" db="EMBL/GenBank/DDBJ databases">
        <title>Paenibacillus sp. CAU 1523 isolated from sand of Haeundae Beach.</title>
        <authorList>
            <person name="Kim W."/>
        </authorList>
    </citation>
    <scope>NUCLEOTIDE SEQUENCE [LARGE SCALE GENOMIC DNA]</scope>
    <source>
        <strain evidence="2 3">CAU 1523</strain>
    </source>
</reference>
<dbReference type="EMBL" id="JACYTN010000021">
    <property type="protein sequence ID" value="MBD8500314.1"/>
    <property type="molecule type" value="Genomic_DNA"/>
</dbReference>
<dbReference type="Proteomes" id="UP000634529">
    <property type="component" value="Unassembled WGS sequence"/>
</dbReference>
<name>A0ABR9B322_9BACL</name>
<proteinExistence type="predicted"/>
<accession>A0ABR9B322</accession>
<feature type="chain" id="PRO_5046304902" description="Cell surface protein" evidence="1">
    <location>
        <begin position="25"/>
        <end position="217"/>
    </location>
</feature>
<organism evidence="2 3">
    <name type="scientific">Paenibacillus arenosi</name>
    <dbReference type="NCBI Taxonomy" id="2774142"/>
    <lineage>
        <taxon>Bacteria</taxon>
        <taxon>Bacillati</taxon>
        <taxon>Bacillota</taxon>
        <taxon>Bacilli</taxon>
        <taxon>Bacillales</taxon>
        <taxon>Paenibacillaceae</taxon>
        <taxon>Paenibacillus</taxon>
    </lineage>
</organism>
<evidence type="ECO:0000313" key="2">
    <source>
        <dbReference type="EMBL" id="MBD8500314.1"/>
    </source>
</evidence>
<evidence type="ECO:0000256" key="1">
    <source>
        <dbReference type="SAM" id="SignalP"/>
    </source>
</evidence>
<evidence type="ECO:0008006" key="4">
    <source>
        <dbReference type="Google" id="ProtNLM"/>
    </source>
</evidence>
<evidence type="ECO:0000313" key="3">
    <source>
        <dbReference type="Proteomes" id="UP000634529"/>
    </source>
</evidence>
<keyword evidence="1" id="KW-0732">Signal</keyword>
<comment type="caution">
    <text evidence="2">The sequence shown here is derived from an EMBL/GenBank/DDBJ whole genome shotgun (WGS) entry which is preliminary data.</text>
</comment>
<dbReference type="PROSITE" id="PS51257">
    <property type="entry name" value="PROKAR_LIPOPROTEIN"/>
    <property type="match status" value="1"/>
</dbReference>
<keyword evidence="3" id="KW-1185">Reference proteome</keyword>